<sequence length="87" mass="8942">MTLHLHIDRLVLDGLGPLDAGAVQAAAEAELARLFAASGVPSGLAHDPRRPRVDGGAFCVETARLGVGAEGVGTHIARRIHSSLTTP</sequence>
<dbReference type="EMBL" id="MQWD01000001">
    <property type="protein sequence ID" value="PAP76024.1"/>
    <property type="molecule type" value="Genomic_DNA"/>
</dbReference>
<protein>
    <submittedName>
        <fullName evidence="1">Uncharacterized protein</fullName>
    </submittedName>
</protein>
<organism evidence="1 2">
    <name type="scientific">Rubrivirga marina</name>
    <dbReference type="NCBI Taxonomy" id="1196024"/>
    <lineage>
        <taxon>Bacteria</taxon>
        <taxon>Pseudomonadati</taxon>
        <taxon>Rhodothermota</taxon>
        <taxon>Rhodothermia</taxon>
        <taxon>Rhodothermales</taxon>
        <taxon>Rubricoccaceae</taxon>
        <taxon>Rubrivirga</taxon>
    </lineage>
</organism>
<evidence type="ECO:0000313" key="2">
    <source>
        <dbReference type="Proteomes" id="UP000216339"/>
    </source>
</evidence>
<gene>
    <name evidence="1" type="ORF">BSZ37_05990</name>
</gene>
<keyword evidence="2" id="KW-1185">Reference proteome</keyword>
<proteinExistence type="predicted"/>
<reference evidence="1 2" key="1">
    <citation type="submission" date="2016-11" db="EMBL/GenBank/DDBJ databases">
        <title>Study of marine rhodopsin-containing bacteria.</title>
        <authorList>
            <person name="Yoshizawa S."/>
            <person name="Kumagai Y."/>
            <person name="Kogure K."/>
        </authorList>
    </citation>
    <scope>NUCLEOTIDE SEQUENCE [LARGE SCALE GENOMIC DNA]</scope>
    <source>
        <strain evidence="1 2">SAORIC-28</strain>
    </source>
</reference>
<evidence type="ECO:0000313" key="1">
    <source>
        <dbReference type="EMBL" id="PAP76024.1"/>
    </source>
</evidence>
<accession>A0A271IYY6</accession>
<comment type="caution">
    <text evidence="1">The sequence shown here is derived from an EMBL/GenBank/DDBJ whole genome shotgun (WGS) entry which is preliminary data.</text>
</comment>
<dbReference type="RefSeq" id="WP_095509667.1">
    <property type="nucleotide sequence ID" value="NZ_MQWD01000001.1"/>
</dbReference>
<dbReference type="AlphaFoldDB" id="A0A271IYY6"/>
<name>A0A271IYY6_9BACT</name>
<dbReference type="Proteomes" id="UP000216339">
    <property type="component" value="Unassembled WGS sequence"/>
</dbReference>